<feature type="non-terminal residue" evidence="2">
    <location>
        <position position="1"/>
    </location>
</feature>
<protein>
    <recommendedName>
        <fullName evidence="4">Vasohibin 2</fullName>
    </recommendedName>
</protein>
<dbReference type="OrthoDB" id="9974232at2759"/>
<reference evidence="2" key="1">
    <citation type="submission" date="2021-04" db="EMBL/GenBank/DDBJ databases">
        <authorList>
            <consortium name="Molecular Ecology Group"/>
        </authorList>
    </citation>
    <scope>NUCLEOTIDE SEQUENCE</scope>
</reference>
<dbReference type="Proteomes" id="UP000678393">
    <property type="component" value="Unassembled WGS sequence"/>
</dbReference>
<dbReference type="PANTHER" id="PTHR15750:SF2">
    <property type="entry name" value="VASOHIBIN"/>
    <property type="match status" value="1"/>
</dbReference>
<dbReference type="GO" id="GO:0005737">
    <property type="term" value="C:cytoplasm"/>
    <property type="evidence" value="ECO:0007669"/>
    <property type="project" value="InterPro"/>
</dbReference>
<evidence type="ECO:0000313" key="2">
    <source>
        <dbReference type="EMBL" id="CAG5115337.1"/>
    </source>
</evidence>
<dbReference type="Pfam" id="PF14822">
    <property type="entry name" value="Vasohibin"/>
    <property type="match status" value="1"/>
</dbReference>
<gene>
    <name evidence="2" type="ORF">CUNI_LOCUS895</name>
</gene>
<feature type="active site" evidence="1">
    <location>
        <position position="166"/>
    </location>
</feature>
<name>A0A8S3YE34_9EUPU</name>
<organism evidence="2 3">
    <name type="scientific">Candidula unifasciata</name>
    <dbReference type="NCBI Taxonomy" id="100452"/>
    <lineage>
        <taxon>Eukaryota</taxon>
        <taxon>Metazoa</taxon>
        <taxon>Spiralia</taxon>
        <taxon>Lophotrochozoa</taxon>
        <taxon>Mollusca</taxon>
        <taxon>Gastropoda</taxon>
        <taxon>Heterobranchia</taxon>
        <taxon>Euthyneura</taxon>
        <taxon>Panpulmonata</taxon>
        <taxon>Eupulmonata</taxon>
        <taxon>Stylommatophora</taxon>
        <taxon>Helicina</taxon>
        <taxon>Helicoidea</taxon>
        <taxon>Geomitridae</taxon>
        <taxon>Candidula</taxon>
    </lineage>
</organism>
<evidence type="ECO:0000313" key="3">
    <source>
        <dbReference type="Proteomes" id="UP000678393"/>
    </source>
</evidence>
<sequence length="266" mass="30822">ALRGHGNASKQSKEANSEVLFLVNKSGFPIEEQTWERMWKHVAMVHPEGQVMVNRIRDKQNLPQVPMPHLPLTFHPSMSVQEKLRRIQDYMIDLQYNHTGTQFFEIRKKRPISGLMECAREMMRESLPIKCLEAVILGIFLTNGMLGVERFALSFKTDFSGLLHRHVVLAISYRGSYGAIGMSRREELMYKPVEFKSLSDLVFDFESCYKKYYHTVKKVKIGLPIVHDQHSYDVINWKAVLINFSKLSKAEIAHDVDTHARKMKSL</sequence>
<evidence type="ECO:0008006" key="4">
    <source>
        <dbReference type="Google" id="ProtNLM"/>
    </source>
</evidence>
<accession>A0A8S3YE34</accession>
<keyword evidence="3" id="KW-1185">Reference proteome</keyword>
<dbReference type="EMBL" id="CAJHNH020000105">
    <property type="protein sequence ID" value="CAG5115337.1"/>
    <property type="molecule type" value="Genomic_DNA"/>
</dbReference>
<feature type="non-terminal residue" evidence="2">
    <location>
        <position position="266"/>
    </location>
</feature>
<dbReference type="PANTHER" id="PTHR15750">
    <property type="entry name" value="VASOHIBIN-1-LIKE ISOFORM X2"/>
    <property type="match status" value="1"/>
</dbReference>
<comment type="caution">
    <text evidence="2">The sequence shown here is derived from an EMBL/GenBank/DDBJ whole genome shotgun (WGS) entry which is preliminary data.</text>
</comment>
<proteinExistence type="predicted"/>
<dbReference type="AlphaFoldDB" id="A0A8S3YE34"/>
<dbReference type="InterPro" id="IPR028131">
    <property type="entry name" value="VASH1"/>
</dbReference>
<feature type="active site" evidence="1">
    <location>
        <position position="131"/>
    </location>
</feature>
<feature type="active site" evidence="1">
    <location>
        <position position="183"/>
    </location>
</feature>
<evidence type="ECO:0000256" key="1">
    <source>
        <dbReference type="PIRSR" id="PIRSR628131-1"/>
    </source>
</evidence>